<feature type="transmembrane region" description="Helical" evidence="9">
    <location>
        <begin position="266"/>
        <end position="284"/>
    </location>
</feature>
<dbReference type="CDD" id="cd16917">
    <property type="entry name" value="HATPase_UhpB-NarQ-NarX-like"/>
    <property type="match status" value="1"/>
</dbReference>
<evidence type="ECO:0000256" key="2">
    <source>
        <dbReference type="ARBA" id="ARBA00022475"/>
    </source>
</evidence>
<accession>A0A849CKT3</accession>
<dbReference type="Pfam" id="PF07730">
    <property type="entry name" value="HisKA_3"/>
    <property type="match status" value="1"/>
</dbReference>
<evidence type="ECO:0000259" key="10">
    <source>
        <dbReference type="PROSITE" id="PS50109"/>
    </source>
</evidence>
<evidence type="ECO:0000313" key="11">
    <source>
        <dbReference type="EMBL" id="NNI79693.1"/>
    </source>
</evidence>
<comment type="caution">
    <text evidence="11">The sequence shown here is derived from an EMBL/GenBank/DDBJ whole genome shotgun (WGS) entry which is preliminary data.</text>
</comment>
<feature type="transmembrane region" description="Helical" evidence="9">
    <location>
        <begin position="146"/>
        <end position="167"/>
    </location>
</feature>
<comment type="subcellular location">
    <subcellularLocation>
        <location evidence="1">Cell membrane</location>
        <topology evidence="1">Multi-pass membrane protein</topology>
    </subcellularLocation>
</comment>
<dbReference type="InterPro" id="IPR050482">
    <property type="entry name" value="Sensor_HK_TwoCompSys"/>
</dbReference>
<dbReference type="AlphaFoldDB" id="A0A849CKT3"/>
<keyword evidence="2" id="KW-1003">Cell membrane</keyword>
<evidence type="ECO:0000256" key="4">
    <source>
        <dbReference type="ARBA" id="ARBA00022692"/>
    </source>
</evidence>
<proteinExistence type="predicted"/>
<keyword evidence="5 11" id="KW-0418">Kinase</keyword>
<dbReference type="SUPFAM" id="SSF55874">
    <property type="entry name" value="ATPase domain of HSP90 chaperone/DNA topoisomerase II/histidine kinase"/>
    <property type="match status" value="1"/>
</dbReference>
<feature type="domain" description="Histidine kinase" evidence="10">
    <location>
        <begin position="322"/>
        <end position="521"/>
    </location>
</feature>
<dbReference type="InterPro" id="IPR005467">
    <property type="entry name" value="His_kinase_dom"/>
</dbReference>
<dbReference type="Pfam" id="PF05231">
    <property type="entry name" value="MASE1"/>
    <property type="match status" value="1"/>
</dbReference>
<dbReference type="InterPro" id="IPR007895">
    <property type="entry name" value="MASE1"/>
</dbReference>
<evidence type="ECO:0000313" key="12">
    <source>
        <dbReference type="Proteomes" id="UP000540079"/>
    </source>
</evidence>
<keyword evidence="4 9" id="KW-0812">Transmembrane</keyword>
<feature type="transmembrane region" description="Helical" evidence="9">
    <location>
        <begin position="92"/>
        <end position="109"/>
    </location>
</feature>
<dbReference type="Pfam" id="PF02518">
    <property type="entry name" value="HATPase_c"/>
    <property type="match status" value="1"/>
</dbReference>
<reference evidence="11 12" key="1">
    <citation type="journal article" date="2018" name="Front. Microbiol.">
        <title>Genetic and Phylogenetic Characteristics of Pasteurella multocida Isolates From Different Host Species.</title>
        <authorList>
            <person name="Peng Z."/>
            <person name="Liang W."/>
            <person name="Wang F."/>
            <person name="Xu Z."/>
            <person name="Xie Z."/>
            <person name="Lian Z."/>
            <person name="Hua L."/>
            <person name="Zhou R."/>
            <person name="Chen H."/>
            <person name="Wu B."/>
        </authorList>
    </citation>
    <scope>NUCLEOTIDE SEQUENCE [LARGE SCALE GENOMIC DNA]</scope>
    <source>
        <strain evidence="11 12">HNA06</strain>
    </source>
</reference>
<evidence type="ECO:0000256" key="7">
    <source>
        <dbReference type="ARBA" id="ARBA00023012"/>
    </source>
</evidence>
<keyword evidence="8 9" id="KW-0472">Membrane</keyword>
<dbReference type="SMART" id="SM00387">
    <property type="entry name" value="HATPase_c"/>
    <property type="match status" value="1"/>
</dbReference>
<evidence type="ECO:0000256" key="1">
    <source>
        <dbReference type="ARBA" id="ARBA00004651"/>
    </source>
</evidence>
<keyword evidence="7" id="KW-0902">Two-component regulatory system</keyword>
<dbReference type="PANTHER" id="PTHR24421">
    <property type="entry name" value="NITRATE/NITRITE SENSOR PROTEIN NARX-RELATED"/>
    <property type="match status" value="1"/>
</dbReference>
<feature type="transmembrane region" description="Helical" evidence="9">
    <location>
        <begin position="21"/>
        <end position="41"/>
    </location>
</feature>
<dbReference type="PANTHER" id="PTHR24421:SF58">
    <property type="entry name" value="SIGNAL TRANSDUCTION HISTIDINE-PROTEIN KINASE_PHOSPHATASE UHPB"/>
    <property type="match status" value="1"/>
</dbReference>
<dbReference type="InterPro" id="IPR003594">
    <property type="entry name" value="HATPase_dom"/>
</dbReference>
<dbReference type="Gene3D" id="3.30.565.10">
    <property type="entry name" value="Histidine kinase-like ATPase, C-terminal domain"/>
    <property type="match status" value="1"/>
</dbReference>
<dbReference type="NCBIfam" id="NF008649">
    <property type="entry name" value="PRK11644.1"/>
    <property type="match status" value="1"/>
</dbReference>
<dbReference type="EMBL" id="PPVL01000009">
    <property type="protein sequence ID" value="NNI79693.1"/>
    <property type="molecule type" value="Genomic_DNA"/>
</dbReference>
<dbReference type="PROSITE" id="PS50109">
    <property type="entry name" value="HIS_KIN"/>
    <property type="match status" value="1"/>
</dbReference>
<protein>
    <submittedName>
        <fullName evidence="11">Signal transduction histidine-protein kinase/phosphatase UhpB</fullName>
    </submittedName>
</protein>
<evidence type="ECO:0000256" key="9">
    <source>
        <dbReference type="SAM" id="Phobius"/>
    </source>
</evidence>
<feature type="transmembrane region" description="Helical" evidence="9">
    <location>
        <begin position="195"/>
        <end position="212"/>
    </location>
</feature>
<evidence type="ECO:0000256" key="5">
    <source>
        <dbReference type="ARBA" id="ARBA00022777"/>
    </source>
</evidence>
<name>A0A849CKT3_PASMD</name>
<evidence type="ECO:0000256" key="3">
    <source>
        <dbReference type="ARBA" id="ARBA00022679"/>
    </source>
</evidence>
<feature type="transmembrane region" description="Helical" evidence="9">
    <location>
        <begin position="218"/>
        <end position="235"/>
    </location>
</feature>
<gene>
    <name evidence="11" type="ORF">C2800_09730</name>
</gene>
<dbReference type="Gene3D" id="1.20.5.1930">
    <property type="match status" value="1"/>
</dbReference>
<evidence type="ECO:0000256" key="8">
    <source>
        <dbReference type="ARBA" id="ARBA00023136"/>
    </source>
</evidence>
<dbReference type="RefSeq" id="WP_015691039.1">
    <property type="nucleotide sequence ID" value="NZ_CP033597.1"/>
</dbReference>
<organism evidence="11 12">
    <name type="scientific">Pasteurella multocida</name>
    <dbReference type="NCBI Taxonomy" id="747"/>
    <lineage>
        <taxon>Bacteria</taxon>
        <taxon>Pseudomonadati</taxon>
        <taxon>Pseudomonadota</taxon>
        <taxon>Gammaproteobacteria</taxon>
        <taxon>Pasteurellales</taxon>
        <taxon>Pasteurellaceae</taxon>
        <taxon>Pasteurella</taxon>
    </lineage>
</organism>
<dbReference type="GO" id="GO:0046983">
    <property type="term" value="F:protein dimerization activity"/>
    <property type="evidence" value="ECO:0007669"/>
    <property type="project" value="InterPro"/>
</dbReference>
<keyword evidence="6 9" id="KW-1133">Transmembrane helix</keyword>
<keyword evidence="3" id="KW-0808">Transferase</keyword>
<dbReference type="InterPro" id="IPR036890">
    <property type="entry name" value="HATPase_C_sf"/>
</dbReference>
<dbReference type="GO" id="GO:0000155">
    <property type="term" value="F:phosphorelay sensor kinase activity"/>
    <property type="evidence" value="ECO:0007669"/>
    <property type="project" value="InterPro"/>
</dbReference>
<evidence type="ECO:0000256" key="6">
    <source>
        <dbReference type="ARBA" id="ARBA00022989"/>
    </source>
</evidence>
<dbReference type="Proteomes" id="UP000540079">
    <property type="component" value="Unassembled WGS sequence"/>
</dbReference>
<sequence>MWNSRISFIKHINLNKLFTFIYSWFLLTCSYFCLWGVADYLLHDSRLAFLFLPFALRLGLCLHLRPTLWLAPLLAEISVLLLVSWAEHSAAYLPLLLLSAVSFPIVLFSQSYYQGKQRSKLRLQGILALSISVLNGLVLVCLDAPFAYTMLVSFTGALLLLPMCYLLQDFLFARQWIPLTASFIHHPIALRSKHIVVYTLLLILNILIQTYLPDEFNRFSLFFLAIPIILLAYYYGWQGALLGSLINSVALIASTQHFSHLDLSDLLLSLCAQTITGIFLGLAIQHQRELNQHLGMELMRNRALTQQLISSEESIRQEIARELHDQIGQNITAIRTQASILKRLNPHPQEQNNANMIEHLSLNIYDTVKGLLNRLRPRVLDDLPLPQVLQNVLDELGLTQQHIHCQFDWHNPQQLHLDPRLEITLYRLYQEALNNIIKHAQASQIHIAIHIDQQVILSIQDNGKGFDIHQPVTGLGLRGMQERVALLGGEFQLSSSTANMHSSSIQPLTQGTSLVITLPRF</sequence>
<dbReference type="InterPro" id="IPR011712">
    <property type="entry name" value="Sig_transdc_His_kin_sub3_dim/P"/>
</dbReference>
<feature type="transmembrane region" description="Helical" evidence="9">
    <location>
        <begin position="121"/>
        <end position="140"/>
    </location>
</feature>
<dbReference type="GO" id="GO:0005886">
    <property type="term" value="C:plasma membrane"/>
    <property type="evidence" value="ECO:0007669"/>
    <property type="project" value="UniProtKB-SubCell"/>
</dbReference>